<sequence>MTMNESSNLTNSLARWRHYPPLASETYIVIVVVIVVTLIVGTLGNCTVIFLFVNAKDPTVFI</sequence>
<protein>
    <submittedName>
        <fullName evidence="2">Uncharacterized protein</fullName>
    </submittedName>
</protein>
<evidence type="ECO:0000313" key="3">
    <source>
        <dbReference type="Proteomes" id="UP001164746"/>
    </source>
</evidence>
<dbReference type="Proteomes" id="UP001164746">
    <property type="component" value="Chromosome 13"/>
</dbReference>
<keyword evidence="3" id="KW-1185">Reference proteome</keyword>
<accession>A0ABY7FP11</accession>
<keyword evidence="1" id="KW-0812">Transmembrane</keyword>
<proteinExistence type="predicted"/>
<keyword evidence="1" id="KW-0472">Membrane</keyword>
<evidence type="ECO:0000256" key="1">
    <source>
        <dbReference type="SAM" id="Phobius"/>
    </source>
</evidence>
<feature type="transmembrane region" description="Helical" evidence="1">
    <location>
        <begin position="27"/>
        <end position="53"/>
    </location>
</feature>
<name>A0ABY7FP11_MYAAR</name>
<evidence type="ECO:0000313" key="2">
    <source>
        <dbReference type="EMBL" id="WAR23960.1"/>
    </source>
</evidence>
<keyword evidence="1" id="KW-1133">Transmembrane helix</keyword>
<organism evidence="2 3">
    <name type="scientific">Mya arenaria</name>
    <name type="common">Soft-shell clam</name>
    <dbReference type="NCBI Taxonomy" id="6604"/>
    <lineage>
        <taxon>Eukaryota</taxon>
        <taxon>Metazoa</taxon>
        <taxon>Spiralia</taxon>
        <taxon>Lophotrochozoa</taxon>
        <taxon>Mollusca</taxon>
        <taxon>Bivalvia</taxon>
        <taxon>Autobranchia</taxon>
        <taxon>Heteroconchia</taxon>
        <taxon>Euheterodonta</taxon>
        <taxon>Imparidentia</taxon>
        <taxon>Neoheterodontei</taxon>
        <taxon>Myida</taxon>
        <taxon>Myoidea</taxon>
        <taxon>Myidae</taxon>
        <taxon>Mya</taxon>
    </lineage>
</organism>
<gene>
    <name evidence="2" type="ORF">MAR_037629</name>
</gene>
<reference evidence="2" key="1">
    <citation type="submission" date="2022-11" db="EMBL/GenBank/DDBJ databases">
        <title>Centuries of genome instability and evolution in soft-shell clam transmissible cancer (bioRxiv).</title>
        <authorList>
            <person name="Hart S.F.M."/>
            <person name="Yonemitsu M.A."/>
            <person name="Giersch R.M."/>
            <person name="Beal B.F."/>
            <person name="Arriagada G."/>
            <person name="Davis B.W."/>
            <person name="Ostrander E.A."/>
            <person name="Goff S.P."/>
            <person name="Metzger M.J."/>
        </authorList>
    </citation>
    <scope>NUCLEOTIDE SEQUENCE</scope>
    <source>
        <strain evidence="2">MELC-2E11</strain>
        <tissue evidence="2">Siphon/mantle</tissue>
    </source>
</reference>
<dbReference type="EMBL" id="CP111024">
    <property type="protein sequence ID" value="WAR23960.1"/>
    <property type="molecule type" value="Genomic_DNA"/>
</dbReference>